<feature type="region of interest" description="Disordered" evidence="1">
    <location>
        <begin position="218"/>
        <end position="239"/>
    </location>
</feature>
<feature type="region of interest" description="Disordered" evidence="1">
    <location>
        <begin position="494"/>
        <end position="557"/>
    </location>
</feature>
<dbReference type="OrthoDB" id="10251744at2759"/>
<feature type="region of interest" description="Disordered" evidence="1">
    <location>
        <begin position="436"/>
        <end position="460"/>
    </location>
</feature>
<accession>A0A2A9P6B0</accession>
<name>A0A2A9P6B0_OPHUN</name>
<dbReference type="Proteomes" id="UP000037136">
    <property type="component" value="Unassembled WGS sequence"/>
</dbReference>
<sequence length="852" mass="90389">MKGSKAQRRTSRNPPSRPGSARIPTASEAASSQLSGSQSSHRLHHTNPPTSPRPASRAMAHPPTHDAPEPLRQPALSSFLQEKLQRERRAESEKLTASPSLSRADMSASVDMGRFFHNGTEAATGRPRSSAGLELPKKKGMGLKEMELAVSNLHKQNFDLKLELFHRHRLVDELEKRDKAVEEAVAMIVTLEAEVDRLVRQRAVAQGPDGPCNFCIRGHSLPRGDGSPQTPGSGRAKYDDDTAVKSITRMPSFLSDRGDKTENLRNVYLGSRAGSALSLPRVVEASSEAEGTTAHALASPSLSVLSESSFVSVYGNKGQSSELASSPPRYVDEPLVLDGFDSGQEAITHPRRRAASVGRITSIAKPPPRSSTAVPFQSLSSVIDYESPLERLMRLDPAVGRDNADRWSAAAATKKKSPRARPATKEEKREALRRVLTDAPGGVRLHDHGMPPTPDTISTSTLHRFKNSNETLAQDQPLGGALLPAADIRYSESSAGAPLGGSNGGHHAPSAKAAAGADKTRPGHRRQTSGQRPQSARPSGGLLRQAGNDWESDSEYSDRRSLESSLDIWLRESAKPDRTGEHISPDLFSFPTDAAHGAWAVDSLYGGAAGGSSGHAQDLRSLRHQLFPWNSGPSPPNRSSSLRAETGSAADSSVSTACGSRPRRPQSDDHQKRGDQQTPAQPQSPPPPQNGEQKRYPPIAGQHGARAGLNRLLRRSLGSAPAPPPAPSDDDAVAASDAFRNYLPMGVPSWVHRSGHPAAAAAAAAAADRSGATPPPIVLSPRQTPRRPESPSDAAADLHACEAEAPAKGPPCPPPVAASQQQDGGGASSSTGGRRKWLPAFGRPSSSKNKGG</sequence>
<reference evidence="2 3" key="2">
    <citation type="journal article" date="2017" name="Sci. Rep.">
        <title>Ant-infecting Ophiocordyceps genomes reveal a high diversity of potential behavioral manipulation genes and a possible major role for enterotoxins.</title>
        <authorList>
            <person name="de Bekker C."/>
            <person name="Ohm R.A."/>
            <person name="Evans H.C."/>
            <person name="Brachmann A."/>
            <person name="Hughes D.P."/>
        </authorList>
    </citation>
    <scope>NUCLEOTIDE SEQUENCE [LARGE SCALE GENOMIC DNA]</scope>
    <source>
        <strain evidence="2 3">SC16a</strain>
    </source>
</reference>
<dbReference type="AlphaFoldDB" id="A0A2A9P6B0"/>
<feature type="compositionally biased region" description="Low complexity" evidence="1">
    <location>
        <begin position="628"/>
        <end position="641"/>
    </location>
</feature>
<keyword evidence="3" id="KW-1185">Reference proteome</keyword>
<evidence type="ECO:0008006" key="4">
    <source>
        <dbReference type="Google" id="ProtNLM"/>
    </source>
</evidence>
<feature type="compositionally biased region" description="Low complexity" evidence="1">
    <location>
        <begin position="505"/>
        <end position="517"/>
    </location>
</feature>
<protein>
    <recommendedName>
        <fullName evidence="4">Centrosomin N-terminal motif 1 domain-containing protein</fullName>
    </recommendedName>
</protein>
<feature type="compositionally biased region" description="Basic and acidic residues" evidence="1">
    <location>
        <begin position="83"/>
        <end position="94"/>
    </location>
</feature>
<feature type="compositionally biased region" description="Basic residues" evidence="1">
    <location>
        <begin position="1"/>
        <end position="11"/>
    </location>
</feature>
<feature type="compositionally biased region" description="Polar residues" evidence="1">
    <location>
        <begin position="528"/>
        <end position="537"/>
    </location>
</feature>
<feature type="compositionally biased region" description="Polar residues" evidence="1">
    <location>
        <begin position="649"/>
        <end position="658"/>
    </location>
</feature>
<feature type="compositionally biased region" description="Basic and acidic residues" evidence="1">
    <location>
        <begin position="665"/>
        <end position="675"/>
    </location>
</feature>
<feature type="region of interest" description="Disordered" evidence="1">
    <location>
        <begin position="626"/>
        <end position="702"/>
    </location>
</feature>
<evidence type="ECO:0000313" key="2">
    <source>
        <dbReference type="EMBL" id="PFH56423.1"/>
    </source>
</evidence>
<proteinExistence type="predicted"/>
<feature type="region of interest" description="Disordered" evidence="1">
    <location>
        <begin position="1"/>
        <end position="106"/>
    </location>
</feature>
<organism evidence="2 3">
    <name type="scientific">Ophiocordyceps unilateralis</name>
    <name type="common">Zombie-ant fungus</name>
    <name type="synonym">Torrubia unilateralis</name>
    <dbReference type="NCBI Taxonomy" id="268505"/>
    <lineage>
        <taxon>Eukaryota</taxon>
        <taxon>Fungi</taxon>
        <taxon>Dikarya</taxon>
        <taxon>Ascomycota</taxon>
        <taxon>Pezizomycotina</taxon>
        <taxon>Sordariomycetes</taxon>
        <taxon>Hypocreomycetidae</taxon>
        <taxon>Hypocreales</taxon>
        <taxon>Ophiocordycipitaceae</taxon>
        <taxon>Ophiocordyceps</taxon>
    </lineage>
</organism>
<feature type="compositionally biased region" description="Low complexity" evidence="1">
    <location>
        <begin position="793"/>
        <end position="807"/>
    </location>
</feature>
<reference evidence="2 3" key="1">
    <citation type="journal article" date="2015" name="BMC Genomics">
        <title>Gene expression during zombie ant biting behavior reflects the complexity underlying fungal parasitic behavioral manipulation.</title>
        <authorList>
            <person name="de Bekker C."/>
            <person name="Ohm R.A."/>
            <person name="Loreto R.G."/>
            <person name="Sebastian A."/>
            <person name="Albert I."/>
            <person name="Merrow M."/>
            <person name="Brachmann A."/>
            <person name="Hughes D.P."/>
        </authorList>
    </citation>
    <scope>NUCLEOTIDE SEQUENCE [LARGE SCALE GENOMIC DNA]</scope>
    <source>
        <strain evidence="2 3">SC16a</strain>
    </source>
</reference>
<dbReference type="STRING" id="268505.A0A2A9P6B0"/>
<feature type="compositionally biased region" description="Low complexity" evidence="1">
    <location>
        <begin position="817"/>
        <end position="832"/>
    </location>
</feature>
<gene>
    <name evidence="2" type="ORF">XA68_16533</name>
</gene>
<comment type="caution">
    <text evidence="2">The sequence shown here is derived from an EMBL/GenBank/DDBJ whole genome shotgun (WGS) entry which is preliminary data.</text>
</comment>
<evidence type="ECO:0000256" key="1">
    <source>
        <dbReference type="SAM" id="MobiDB-lite"/>
    </source>
</evidence>
<feature type="compositionally biased region" description="Low complexity" evidence="1">
    <location>
        <begin position="26"/>
        <end position="40"/>
    </location>
</feature>
<dbReference type="EMBL" id="LAZP02000584">
    <property type="protein sequence ID" value="PFH56423.1"/>
    <property type="molecule type" value="Genomic_DNA"/>
</dbReference>
<feature type="region of interest" description="Disordered" evidence="1">
    <location>
        <begin position="746"/>
        <end position="852"/>
    </location>
</feature>
<feature type="compositionally biased region" description="Low complexity" evidence="1">
    <location>
        <begin position="758"/>
        <end position="767"/>
    </location>
</feature>
<evidence type="ECO:0000313" key="3">
    <source>
        <dbReference type="Proteomes" id="UP000037136"/>
    </source>
</evidence>